<gene>
    <name evidence="2" type="ORF">TSOC_009228</name>
</gene>
<protein>
    <submittedName>
        <fullName evidence="2">Uncharacterized protein</fullName>
    </submittedName>
</protein>
<dbReference type="EMBL" id="PGGS01000376">
    <property type="protein sequence ID" value="PNH04589.1"/>
    <property type="molecule type" value="Genomic_DNA"/>
</dbReference>
<name>A0A2J7ZWE2_9CHLO</name>
<dbReference type="AlphaFoldDB" id="A0A2J7ZWE2"/>
<evidence type="ECO:0000256" key="1">
    <source>
        <dbReference type="SAM" id="MobiDB-lite"/>
    </source>
</evidence>
<reference evidence="2 3" key="1">
    <citation type="journal article" date="2017" name="Mol. Biol. Evol.">
        <title>The 4-celled Tetrabaena socialis nuclear genome reveals the essential components for genetic control of cell number at the origin of multicellularity in the volvocine lineage.</title>
        <authorList>
            <person name="Featherston J."/>
            <person name="Arakaki Y."/>
            <person name="Hanschen E.R."/>
            <person name="Ferris P.J."/>
            <person name="Michod R.E."/>
            <person name="Olson B.J.S.C."/>
            <person name="Nozaki H."/>
            <person name="Durand P.M."/>
        </authorList>
    </citation>
    <scope>NUCLEOTIDE SEQUENCE [LARGE SCALE GENOMIC DNA]</scope>
    <source>
        <strain evidence="2 3">NIES-571</strain>
    </source>
</reference>
<evidence type="ECO:0000313" key="3">
    <source>
        <dbReference type="Proteomes" id="UP000236333"/>
    </source>
</evidence>
<accession>A0A2J7ZWE2</accession>
<feature type="compositionally biased region" description="Basic and acidic residues" evidence="1">
    <location>
        <begin position="1"/>
        <end position="26"/>
    </location>
</feature>
<keyword evidence="3" id="KW-1185">Reference proteome</keyword>
<comment type="caution">
    <text evidence="2">The sequence shown here is derived from an EMBL/GenBank/DDBJ whole genome shotgun (WGS) entry which is preliminary data.</text>
</comment>
<organism evidence="2 3">
    <name type="scientific">Tetrabaena socialis</name>
    <dbReference type="NCBI Taxonomy" id="47790"/>
    <lineage>
        <taxon>Eukaryota</taxon>
        <taxon>Viridiplantae</taxon>
        <taxon>Chlorophyta</taxon>
        <taxon>core chlorophytes</taxon>
        <taxon>Chlorophyceae</taxon>
        <taxon>CS clade</taxon>
        <taxon>Chlamydomonadales</taxon>
        <taxon>Tetrabaenaceae</taxon>
        <taxon>Tetrabaena</taxon>
    </lineage>
</organism>
<proteinExistence type="predicted"/>
<dbReference type="Proteomes" id="UP000236333">
    <property type="component" value="Unassembled WGS sequence"/>
</dbReference>
<evidence type="ECO:0000313" key="2">
    <source>
        <dbReference type="EMBL" id="PNH04589.1"/>
    </source>
</evidence>
<sequence length="55" mass="5610">MPSRGADVEGPPRIRHQPRGDKERRRSAALPIAWHSPAAAGAEAAAAAAAAAAWG</sequence>
<feature type="region of interest" description="Disordered" evidence="1">
    <location>
        <begin position="1"/>
        <end position="29"/>
    </location>
</feature>